<reference evidence="17 18" key="1">
    <citation type="submission" date="2018-08" db="EMBL/GenBank/DDBJ databases">
        <title>Aphanomyces genome sequencing and annotation.</title>
        <authorList>
            <person name="Minardi D."/>
            <person name="Oidtmann B."/>
            <person name="Van Der Giezen M."/>
            <person name="Studholme D.J."/>
        </authorList>
    </citation>
    <scope>NUCLEOTIDE SEQUENCE [LARGE SCALE GENOMIC DNA]</scope>
    <source>
        <strain evidence="17 18">Sv</strain>
    </source>
</reference>
<comment type="similarity">
    <text evidence="2 15">Belongs to the mitochondrial carrier (TC 2.A.29) family.</text>
</comment>
<dbReference type="Pfam" id="PF00153">
    <property type="entry name" value="Mito_carr"/>
    <property type="match status" value="3"/>
</dbReference>
<dbReference type="PANTHER" id="PTHR45635:SF14">
    <property type="entry name" value="ADP_ATP TRANSLOCASE"/>
    <property type="match status" value="1"/>
</dbReference>
<dbReference type="SUPFAM" id="SSF50249">
    <property type="entry name" value="Nucleic acid-binding proteins"/>
    <property type="match status" value="1"/>
</dbReference>
<keyword evidence="6 14" id="KW-0812">Transmembrane</keyword>
<evidence type="ECO:0000256" key="10">
    <source>
        <dbReference type="ARBA" id="ARBA00023128"/>
    </source>
</evidence>
<organism evidence="17 18">
    <name type="scientific">Aphanomyces astaci</name>
    <name type="common">Crayfish plague agent</name>
    <dbReference type="NCBI Taxonomy" id="112090"/>
    <lineage>
        <taxon>Eukaryota</taxon>
        <taxon>Sar</taxon>
        <taxon>Stramenopiles</taxon>
        <taxon>Oomycota</taxon>
        <taxon>Saprolegniomycetes</taxon>
        <taxon>Saprolegniales</taxon>
        <taxon>Verrucalvaceae</taxon>
        <taxon>Aphanomyces</taxon>
    </lineage>
</organism>
<comment type="function">
    <text evidence="13">ADP:ATP antiporter that mediates import of ADP into the mitochondrial matrix for ATP synthesis, and export of ATP out to fuel the cell. Cycles between the cytoplasmic-open state (c-state) and the matrix-open state (m-state): operates by the alternating access mechanism with a single substrate-binding site intermittently exposed to either the cytosolic (c-state) or matrix (m-state) side of the inner mitochondrial membrane.</text>
</comment>
<dbReference type="EMBL" id="QUTG01004936">
    <property type="protein sequence ID" value="RHY86814.1"/>
    <property type="molecule type" value="Genomic_DNA"/>
</dbReference>
<dbReference type="SUPFAM" id="SSF103506">
    <property type="entry name" value="Mitochondrial carrier"/>
    <property type="match status" value="1"/>
</dbReference>
<dbReference type="PANTHER" id="PTHR45635">
    <property type="entry name" value="ADP,ATP CARRIER PROTEIN 1-RELATED-RELATED"/>
    <property type="match status" value="1"/>
</dbReference>
<evidence type="ECO:0000256" key="13">
    <source>
        <dbReference type="ARBA" id="ARBA00045250"/>
    </source>
</evidence>
<dbReference type="GO" id="GO:1990544">
    <property type="term" value="P:mitochondrial ATP transmembrane transport"/>
    <property type="evidence" value="ECO:0007669"/>
    <property type="project" value="InterPro"/>
</dbReference>
<keyword evidence="7" id="KW-0677">Repeat</keyword>
<feature type="transmembrane region" description="Helical" evidence="16">
    <location>
        <begin position="325"/>
        <end position="344"/>
    </location>
</feature>
<dbReference type="AlphaFoldDB" id="A0A418CXK7"/>
<evidence type="ECO:0000256" key="9">
    <source>
        <dbReference type="ARBA" id="ARBA00022989"/>
    </source>
</evidence>
<dbReference type="VEuPathDB" id="FungiDB:H257_15085"/>
<dbReference type="GO" id="GO:0140021">
    <property type="term" value="P:mitochondrial ADP transmembrane transport"/>
    <property type="evidence" value="ECO:0007669"/>
    <property type="project" value="InterPro"/>
</dbReference>
<evidence type="ECO:0000256" key="2">
    <source>
        <dbReference type="ARBA" id="ARBA00006375"/>
    </source>
</evidence>
<feature type="repeat" description="Solcar" evidence="14">
    <location>
        <begin position="264"/>
        <end position="352"/>
    </location>
</feature>
<proteinExistence type="inferred from homology"/>
<protein>
    <recommendedName>
        <fullName evidence="16">ADP/ATP translocase</fullName>
    </recommendedName>
    <alternativeName>
        <fullName evidence="16">ADP,ATP carrier protein</fullName>
    </alternativeName>
</protein>
<dbReference type="Gene3D" id="1.50.40.10">
    <property type="entry name" value="Mitochondrial carrier domain"/>
    <property type="match status" value="1"/>
</dbReference>
<dbReference type="InterPro" id="IPR023395">
    <property type="entry name" value="MCP_dom_sf"/>
</dbReference>
<dbReference type="VEuPathDB" id="FungiDB:H257_15086"/>
<evidence type="ECO:0000256" key="3">
    <source>
        <dbReference type="ARBA" id="ARBA00011245"/>
    </source>
</evidence>
<dbReference type="InterPro" id="IPR012340">
    <property type="entry name" value="NA-bd_OB-fold"/>
</dbReference>
<evidence type="ECO:0000256" key="11">
    <source>
        <dbReference type="ARBA" id="ARBA00023136"/>
    </source>
</evidence>
<keyword evidence="11 14" id="KW-0472">Membrane</keyword>
<evidence type="ECO:0000256" key="1">
    <source>
        <dbReference type="ARBA" id="ARBA00004448"/>
    </source>
</evidence>
<name>A0A418CXK7_APHAT</name>
<evidence type="ECO:0000256" key="15">
    <source>
        <dbReference type="RuleBase" id="RU000488"/>
    </source>
</evidence>
<keyword evidence="5" id="KW-0050">Antiport</keyword>
<dbReference type="InterPro" id="IPR002067">
    <property type="entry name" value="MCP"/>
</dbReference>
<keyword evidence="10" id="KW-0496">Mitochondrion</keyword>
<comment type="caution">
    <text evidence="17">The sequence shown here is derived from an EMBL/GenBank/DDBJ whole genome shotgun (WGS) entry which is preliminary data.</text>
</comment>
<dbReference type="PROSITE" id="PS50920">
    <property type="entry name" value="SOLCAR"/>
    <property type="match status" value="2"/>
</dbReference>
<evidence type="ECO:0000256" key="5">
    <source>
        <dbReference type="ARBA" id="ARBA00022449"/>
    </source>
</evidence>
<dbReference type="InterPro" id="IPR002113">
    <property type="entry name" value="ADT_euk_type"/>
</dbReference>
<accession>A0A418CXK7</accession>
<dbReference type="Proteomes" id="UP000285712">
    <property type="component" value="Unassembled WGS sequence"/>
</dbReference>
<gene>
    <name evidence="17" type="ORF">DYB35_006563</name>
</gene>
<evidence type="ECO:0000256" key="4">
    <source>
        <dbReference type="ARBA" id="ARBA00022448"/>
    </source>
</evidence>
<keyword evidence="8" id="KW-0999">Mitochondrion inner membrane</keyword>
<dbReference type="PRINTS" id="PR00926">
    <property type="entry name" value="MITOCARRIER"/>
</dbReference>
<dbReference type="InterPro" id="IPR018108">
    <property type="entry name" value="MCP_transmembrane"/>
</dbReference>
<evidence type="ECO:0000256" key="12">
    <source>
        <dbReference type="ARBA" id="ARBA00024143"/>
    </source>
</evidence>
<evidence type="ECO:0000256" key="8">
    <source>
        <dbReference type="ARBA" id="ARBA00022792"/>
    </source>
</evidence>
<dbReference type="GO" id="GO:0005471">
    <property type="term" value="F:ATP:ADP antiporter activity"/>
    <property type="evidence" value="ECO:0007669"/>
    <property type="project" value="UniProtKB-UniRule"/>
</dbReference>
<sequence length="432" mass="47728">MSLKRRSSTPPPTRVRDFPLLVEKSKGDKDKLVVHLQVIVLDMDDLQTSTSAYVSVLIADDTAAATLLLKRSVAQCLNFGDILSVENAALVFHNTHLVVSLTPTGRLERVGEFTMVFKENPNVSNYVYTKDSSGLMVCPLLIVRLTMTSQNQQSRPNPSPSFLVDFIAGGDRGGIAKTATAPIERVKLLLQVQAASTQIKQPYTGILNCFVRVFHEQGLASFWRGNLANVVRYFPTQALNFATKDKYKQLFLPTGSKENMGFWRFFLCNMAAGGAAGATSLAAVYPLDFARTRLGADVGVGSTRVHRGLWHCLTDMYATSGLRGLYQGFGVSVGIIVYRASLFGGYDTARDVWLTKDAPVWQKWIVAQMVQTVAGLLSYPLDTVRRRMMMQVGRPDVLYANTWHCWRTIWSTEGVRRRSSKARAPTSSAGPG</sequence>
<evidence type="ECO:0000313" key="17">
    <source>
        <dbReference type="EMBL" id="RHY86814.1"/>
    </source>
</evidence>
<feature type="repeat" description="Solcar" evidence="14">
    <location>
        <begin position="160"/>
        <end position="250"/>
    </location>
</feature>
<dbReference type="GO" id="GO:0005743">
    <property type="term" value="C:mitochondrial inner membrane"/>
    <property type="evidence" value="ECO:0007669"/>
    <property type="project" value="UniProtKB-SubCell"/>
</dbReference>
<evidence type="ECO:0000256" key="14">
    <source>
        <dbReference type="PROSITE-ProRule" id="PRU00282"/>
    </source>
</evidence>
<comment type="catalytic activity">
    <reaction evidence="12">
        <text>ADP(in) + ATP(out) = ADP(out) + ATP(in)</text>
        <dbReference type="Rhea" id="RHEA:34999"/>
        <dbReference type="ChEBI" id="CHEBI:30616"/>
        <dbReference type="ChEBI" id="CHEBI:456216"/>
    </reaction>
    <physiologicalReaction direction="left-to-right" evidence="12">
        <dbReference type="Rhea" id="RHEA:35000"/>
    </physiologicalReaction>
</comment>
<comment type="subcellular location">
    <subcellularLocation>
        <location evidence="16">Membrane</location>
        <topology evidence="16">Multi-pass membrane protein</topology>
    </subcellularLocation>
    <subcellularLocation>
        <location evidence="1">Mitochondrion inner membrane</location>
        <topology evidence="1">Multi-pass membrane protein</topology>
    </subcellularLocation>
</comment>
<comment type="subunit">
    <text evidence="3 16">Monomer.</text>
</comment>
<comment type="function">
    <text evidence="16">Catalyzes the exchange of ADP and ATP across the membrane.</text>
</comment>
<keyword evidence="9 16" id="KW-1133">Transmembrane helix</keyword>
<evidence type="ECO:0000256" key="16">
    <source>
        <dbReference type="RuleBase" id="RU368008"/>
    </source>
</evidence>
<evidence type="ECO:0000313" key="18">
    <source>
        <dbReference type="Proteomes" id="UP000285712"/>
    </source>
</evidence>
<evidence type="ECO:0000256" key="7">
    <source>
        <dbReference type="ARBA" id="ARBA00022737"/>
    </source>
</evidence>
<comment type="caution">
    <text evidence="16">Lacks conserved residue(s) required for the propagation of feature annotation.</text>
</comment>
<evidence type="ECO:0000256" key="6">
    <source>
        <dbReference type="ARBA" id="ARBA00022692"/>
    </source>
</evidence>
<dbReference type="Gene3D" id="2.40.50.140">
    <property type="entry name" value="Nucleic acid-binding proteins"/>
    <property type="match status" value="1"/>
</dbReference>
<dbReference type="PRINTS" id="PR00927">
    <property type="entry name" value="ADPTRNSLCASE"/>
</dbReference>
<keyword evidence="4 15" id="KW-0813">Transport</keyword>